<dbReference type="AlphaFoldDB" id="K6GGT1"/>
<keyword evidence="2" id="KW-0732">Signal</keyword>
<sequence>MRAHVRFLAVFLAVAAGGLFLAAAFSAVVDPFAAFGTPPIPGLTTEKSRPDHITKPYTVLRGDYDTLIVGSSRSRDIFCPDLAALYPGQTVRCYNGGIAHADFAMSRRMADHANAVTPLRRLVVALDFFGFNAGGYTPFDKTDAERFLGQPGKLPGGLVSDVCRLLFSRAALEKAVETITRSRLAAAPRPVETADAATPPVPPSPEAGQARPETAAAAPPAPRPAPHAAPEPTVAVPTPTPPKPAATAPATTPPEPAAAPAPAAHNPFLGFYPAVLQFYRNFSFTHPRTGASTLDELRDLLVSCRRRGIETSVLINPFHAVMLDVLRQAGLWDRYLAWKAAVADVVAGVNADGPGPRVALWDFSGYNAVTVEPVLVDGRLRNELEYFADAFHYKRNVGALMLRRMIAGEEAVPGFGRELTPAEAAAEPARLEAGHEAFLRDQAAYVDMVLGRATAGSKP</sequence>
<protein>
    <recommendedName>
        <fullName evidence="5">SGNH hydrolase-type esterase domain-containing protein</fullName>
    </recommendedName>
</protein>
<dbReference type="EMBL" id="ALAO01000078">
    <property type="protein sequence ID" value="EKO40329.1"/>
    <property type="molecule type" value="Genomic_DNA"/>
</dbReference>
<proteinExistence type="predicted"/>
<organism evidence="3 4">
    <name type="scientific">Solidesulfovibrio magneticus str. Maddingley MBC34</name>
    <dbReference type="NCBI Taxonomy" id="1206767"/>
    <lineage>
        <taxon>Bacteria</taxon>
        <taxon>Pseudomonadati</taxon>
        <taxon>Thermodesulfobacteriota</taxon>
        <taxon>Desulfovibrionia</taxon>
        <taxon>Desulfovibrionales</taxon>
        <taxon>Desulfovibrionaceae</taxon>
        <taxon>Solidesulfovibrio</taxon>
    </lineage>
</organism>
<evidence type="ECO:0000313" key="3">
    <source>
        <dbReference type="EMBL" id="EKO40329.1"/>
    </source>
</evidence>
<dbReference type="PATRIC" id="fig|1206767.3.peg.909"/>
<feature type="compositionally biased region" description="Pro residues" evidence="1">
    <location>
        <begin position="219"/>
        <end position="229"/>
    </location>
</feature>
<reference evidence="3 4" key="1">
    <citation type="submission" date="2012-07" db="EMBL/GenBank/DDBJ databases">
        <title>Draft genome sequence of Desulfovibrio magneticus str. Maddingley MBC34 obtained from a metagenomic sequence of a methanogenic enrichment isolated from coal-seam formation water in Victoria, Australia.</title>
        <authorList>
            <person name="Greenfield P."/>
            <person name="Hendry P."/>
            <person name="Li D."/>
            <person name="Rosewarne C.P."/>
            <person name="Tran-Dinh N."/>
            <person name="Elbourne L.D.H."/>
            <person name="Paulsen I.T."/>
            <person name="Midgley D.J."/>
        </authorList>
    </citation>
    <scope>NUCLEOTIDE SEQUENCE [LARGE SCALE GENOMIC DNA]</scope>
    <source>
        <strain evidence="4">Maddingley MBC34</strain>
    </source>
</reference>
<feature type="chain" id="PRO_5003894931" description="SGNH hydrolase-type esterase domain-containing protein" evidence="2">
    <location>
        <begin position="27"/>
        <end position="459"/>
    </location>
</feature>
<evidence type="ECO:0000256" key="2">
    <source>
        <dbReference type="SAM" id="SignalP"/>
    </source>
</evidence>
<evidence type="ECO:0000313" key="4">
    <source>
        <dbReference type="Proteomes" id="UP000006272"/>
    </source>
</evidence>
<feature type="signal peptide" evidence="2">
    <location>
        <begin position="1"/>
        <end position="26"/>
    </location>
</feature>
<comment type="caution">
    <text evidence="3">The sequence shown here is derived from an EMBL/GenBank/DDBJ whole genome shotgun (WGS) entry which is preliminary data.</text>
</comment>
<gene>
    <name evidence="3" type="ORF">B193_0947</name>
</gene>
<evidence type="ECO:0000256" key="1">
    <source>
        <dbReference type="SAM" id="MobiDB-lite"/>
    </source>
</evidence>
<feature type="region of interest" description="Disordered" evidence="1">
    <location>
        <begin position="179"/>
        <end position="261"/>
    </location>
</feature>
<name>K6GGT1_9BACT</name>
<accession>K6GGT1</accession>
<evidence type="ECO:0008006" key="5">
    <source>
        <dbReference type="Google" id="ProtNLM"/>
    </source>
</evidence>
<dbReference type="Proteomes" id="UP000006272">
    <property type="component" value="Unassembled WGS sequence"/>
</dbReference>